<dbReference type="OrthoDB" id="5782535at2759"/>
<dbReference type="Proteomes" id="UP000095284">
    <property type="component" value="Unplaced"/>
</dbReference>
<name>A0A1I7RLH3_BURXY</name>
<accession>A0A1I7RLH3</accession>
<dbReference type="EMBL" id="CAJFDI010000001">
    <property type="protein sequence ID" value="CAD5208819.1"/>
    <property type="molecule type" value="Genomic_DNA"/>
</dbReference>
<reference evidence="1" key="2">
    <citation type="submission" date="2020-09" db="EMBL/GenBank/DDBJ databases">
        <authorList>
            <person name="Kikuchi T."/>
        </authorList>
    </citation>
    <scope>NUCLEOTIDE SEQUENCE</scope>
    <source>
        <strain evidence="1">Ka4C1</strain>
    </source>
</reference>
<organism evidence="2 4">
    <name type="scientific">Bursaphelenchus xylophilus</name>
    <name type="common">Pinewood nematode worm</name>
    <name type="synonym">Aphelenchoides xylophilus</name>
    <dbReference type="NCBI Taxonomy" id="6326"/>
    <lineage>
        <taxon>Eukaryota</taxon>
        <taxon>Metazoa</taxon>
        <taxon>Ecdysozoa</taxon>
        <taxon>Nematoda</taxon>
        <taxon>Chromadorea</taxon>
        <taxon>Rhabditida</taxon>
        <taxon>Tylenchina</taxon>
        <taxon>Tylenchomorpha</taxon>
        <taxon>Aphelenchoidea</taxon>
        <taxon>Aphelenchoididae</taxon>
        <taxon>Bursaphelenchus</taxon>
    </lineage>
</organism>
<evidence type="ECO:0000313" key="3">
    <source>
        <dbReference type="Proteomes" id="UP000659654"/>
    </source>
</evidence>
<dbReference type="EMBL" id="CAJFCV020000001">
    <property type="protein sequence ID" value="CAG9082986.1"/>
    <property type="molecule type" value="Genomic_DNA"/>
</dbReference>
<gene>
    <name evidence="1" type="ORF">BXYJ_LOCUS1055</name>
</gene>
<dbReference type="WBParaSite" id="BXY_0155800.1">
    <property type="protein sequence ID" value="BXY_0155800.1"/>
    <property type="gene ID" value="BXY_0155800"/>
</dbReference>
<dbReference type="AlphaFoldDB" id="A0A1I7RLH3"/>
<dbReference type="Proteomes" id="UP000582659">
    <property type="component" value="Unassembled WGS sequence"/>
</dbReference>
<evidence type="ECO:0000313" key="2">
    <source>
        <dbReference type="Proteomes" id="UP000095284"/>
    </source>
</evidence>
<reference evidence="4" key="1">
    <citation type="submission" date="2016-11" db="UniProtKB">
        <authorList>
            <consortium name="WormBaseParasite"/>
        </authorList>
    </citation>
    <scope>IDENTIFICATION</scope>
</reference>
<evidence type="ECO:0000313" key="1">
    <source>
        <dbReference type="EMBL" id="CAD5208819.1"/>
    </source>
</evidence>
<dbReference type="Proteomes" id="UP000659654">
    <property type="component" value="Unassembled WGS sequence"/>
</dbReference>
<keyword evidence="3" id="KW-1185">Reference proteome</keyword>
<sequence length="233" mass="26574">MDVDHNLRRANSLHGLNKDFKSKSSSDLFGTPRRALGDVKNNLGTPKFGGKAGFGQRLNFDEDNKGSDRCSKQTEFGDANANIFHEGTGQSLKPIKKQQQLRYGKPRDTVDEMTEQINKNIMTLQLPEIDWNDPNLKADYCSCTHDHDNDLDMYSDVEYLKTLPIPSKDEFEDDDPLMSLDDIRKLFGSSKFNWKDLLDDEVEFHFDADHGLYIGELEDTLNCDTLSEDELTL</sequence>
<protein>
    <submittedName>
        <fullName evidence="1">(pine wood nematode) hypothetical protein</fullName>
    </submittedName>
</protein>
<evidence type="ECO:0000313" key="4">
    <source>
        <dbReference type="WBParaSite" id="BXY_0155800.1"/>
    </source>
</evidence>
<proteinExistence type="predicted"/>